<evidence type="ECO:0000313" key="3">
    <source>
        <dbReference type="Proteomes" id="UP001595816"/>
    </source>
</evidence>
<feature type="transmembrane region" description="Helical" evidence="1">
    <location>
        <begin position="91"/>
        <end position="110"/>
    </location>
</feature>
<keyword evidence="1" id="KW-1133">Transmembrane helix</keyword>
<organism evidence="2 3">
    <name type="scientific">Hamadaea flava</name>
    <dbReference type="NCBI Taxonomy" id="1742688"/>
    <lineage>
        <taxon>Bacteria</taxon>
        <taxon>Bacillati</taxon>
        <taxon>Actinomycetota</taxon>
        <taxon>Actinomycetes</taxon>
        <taxon>Micromonosporales</taxon>
        <taxon>Micromonosporaceae</taxon>
        <taxon>Hamadaea</taxon>
    </lineage>
</organism>
<evidence type="ECO:0000256" key="1">
    <source>
        <dbReference type="SAM" id="Phobius"/>
    </source>
</evidence>
<keyword evidence="3" id="KW-1185">Reference proteome</keyword>
<dbReference type="RefSeq" id="WP_253751270.1">
    <property type="nucleotide sequence ID" value="NZ_JAMZDZ010000001.1"/>
</dbReference>
<dbReference type="EMBL" id="JBHSAY010000029">
    <property type="protein sequence ID" value="MFC4136237.1"/>
    <property type="molecule type" value="Genomic_DNA"/>
</dbReference>
<sequence>MNSRTRAVTWTLVGALLLSLASGVVLALLSDAGPDRTTFVVVLLAVNAVAVLAGLTATIAGAIMLGSSGSRRRAGFIVTGRAFRIPPRTDLRLNGVLGILITGPLGGMMWRSPDSRGIAIAFVTCMAILIALILAVGPGPVLELRPTGVYWNARVFRRHIPWEALAPGGPDRPRPSDFRLLLIVTRPELVTQRGSRLGSGTAERPFLSLAMDVHPVFLADAIHWYADHPEDCRAIGTQAEHDRLRTALGAVPAPA</sequence>
<feature type="transmembrane region" description="Helical" evidence="1">
    <location>
        <begin position="116"/>
        <end position="136"/>
    </location>
</feature>
<feature type="transmembrane region" description="Helical" evidence="1">
    <location>
        <begin position="39"/>
        <end position="65"/>
    </location>
</feature>
<reference evidence="3" key="1">
    <citation type="journal article" date="2019" name="Int. J. Syst. Evol. Microbiol.">
        <title>The Global Catalogue of Microorganisms (GCM) 10K type strain sequencing project: providing services to taxonomists for standard genome sequencing and annotation.</title>
        <authorList>
            <consortium name="The Broad Institute Genomics Platform"/>
            <consortium name="The Broad Institute Genome Sequencing Center for Infectious Disease"/>
            <person name="Wu L."/>
            <person name="Ma J."/>
        </authorList>
    </citation>
    <scope>NUCLEOTIDE SEQUENCE [LARGE SCALE GENOMIC DNA]</scope>
    <source>
        <strain evidence="3">CGMCC 4.7289</strain>
    </source>
</reference>
<evidence type="ECO:0008006" key="4">
    <source>
        <dbReference type="Google" id="ProtNLM"/>
    </source>
</evidence>
<proteinExistence type="predicted"/>
<protein>
    <recommendedName>
        <fullName evidence="4">PH domain-containing protein</fullName>
    </recommendedName>
</protein>
<name>A0ABV8LYR0_9ACTN</name>
<dbReference type="Proteomes" id="UP001595816">
    <property type="component" value="Unassembled WGS sequence"/>
</dbReference>
<comment type="caution">
    <text evidence="2">The sequence shown here is derived from an EMBL/GenBank/DDBJ whole genome shotgun (WGS) entry which is preliminary data.</text>
</comment>
<evidence type="ECO:0000313" key="2">
    <source>
        <dbReference type="EMBL" id="MFC4136237.1"/>
    </source>
</evidence>
<accession>A0ABV8LYR0</accession>
<keyword evidence="1" id="KW-0472">Membrane</keyword>
<gene>
    <name evidence="2" type="ORF">ACFOZ4_36990</name>
</gene>
<keyword evidence="1" id="KW-0812">Transmembrane</keyword>